<sequence>MLRFVVTGAVASIFALCTFVAPCAAAELPTEEGESRESVAARHDAEEVAEMRNLLDHFETESSRYRVWNAVADTTLGAASLAAGGFVLERDMAFGGFVLLARGAASVTSGVLDLTVYRAPVERLRLHFAQRAASGMSADEVVRESAEEWRVVANHVRSTRIRSGVLSLAVGTLLTGLGMAVAIGNVGLPSESVDSVDRASFASIFTGFGAVTLSSGVRSLLVEDPIEAGWKAYAIHRPNLLSSAHFTVVAVRQGVFAGLALAF</sequence>
<dbReference type="Proteomes" id="UP000064967">
    <property type="component" value="Chromosome"/>
</dbReference>
<evidence type="ECO:0000313" key="4">
    <source>
        <dbReference type="Proteomes" id="UP000064967"/>
    </source>
</evidence>
<proteinExistence type="predicted"/>
<reference evidence="3 4" key="1">
    <citation type="submission" date="2015-08" db="EMBL/GenBank/DDBJ databases">
        <authorList>
            <person name="Babu N.S."/>
            <person name="Beckwith C.J."/>
            <person name="Beseler K.G."/>
            <person name="Brison A."/>
            <person name="Carone J.V."/>
            <person name="Caskin T.P."/>
            <person name="Diamond M."/>
            <person name="Durham M.E."/>
            <person name="Foxe J.M."/>
            <person name="Go M."/>
            <person name="Henderson B.A."/>
            <person name="Jones I.B."/>
            <person name="McGettigan J.A."/>
            <person name="Micheletti S.J."/>
            <person name="Nasrallah M.E."/>
            <person name="Ortiz D."/>
            <person name="Piller C.R."/>
            <person name="Privatt S.R."/>
            <person name="Schneider S.L."/>
            <person name="Sharp S."/>
            <person name="Smith T.C."/>
            <person name="Stanton J.D."/>
            <person name="Ullery H.E."/>
            <person name="Wilson R.J."/>
            <person name="Serrano M.G."/>
            <person name="Buck G."/>
            <person name="Lee V."/>
            <person name="Wang Y."/>
            <person name="Carvalho R."/>
            <person name="Voegtly L."/>
            <person name="Shi R."/>
            <person name="Duckworth R."/>
            <person name="Johnson A."/>
            <person name="Loviza R."/>
            <person name="Walstead R."/>
            <person name="Shah Z."/>
            <person name="Kiflezghi M."/>
            <person name="Wade K."/>
            <person name="Ball S.L."/>
            <person name="Bradley K.W."/>
            <person name="Asai D.J."/>
            <person name="Bowman C.A."/>
            <person name="Russell D.A."/>
            <person name="Pope W.H."/>
            <person name="Jacobs-Sera D."/>
            <person name="Hendrix R.W."/>
            <person name="Hatfull G.F."/>
        </authorList>
    </citation>
    <scope>NUCLEOTIDE SEQUENCE [LARGE SCALE GENOMIC DNA]</scope>
    <source>
        <strain evidence="3 4">DSM 27648</strain>
    </source>
</reference>
<dbReference type="RefSeq" id="WP_146645565.1">
    <property type="nucleotide sequence ID" value="NZ_CP012333.1"/>
</dbReference>
<name>A0A0K1PK28_9BACT</name>
<gene>
    <name evidence="3" type="ORF">AKJ09_00549</name>
</gene>
<feature type="transmembrane region" description="Helical" evidence="1">
    <location>
        <begin position="165"/>
        <end position="188"/>
    </location>
</feature>
<evidence type="ECO:0000256" key="1">
    <source>
        <dbReference type="SAM" id="Phobius"/>
    </source>
</evidence>
<keyword evidence="1" id="KW-0472">Membrane</keyword>
<dbReference type="AlphaFoldDB" id="A0A0K1PK28"/>
<keyword evidence="1" id="KW-0812">Transmembrane</keyword>
<evidence type="ECO:0000313" key="3">
    <source>
        <dbReference type="EMBL" id="AKU93885.1"/>
    </source>
</evidence>
<dbReference type="EMBL" id="CP012333">
    <property type="protein sequence ID" value="AKU93885.1"/>
    <property type="molecule type" value="Genomic_DNA"/>
</dbReference>
<keyword evidence="4" id="KW-1185">Reference proteome</keyword>
<keyword evidence="1" id="KW-1133">Transmembrane helix</keyword>
<evidence type="ECO:0000256" key="2">
    <source>
        <dbReference type="SAM" id="SignalP"/>
    </source>
</evidence>
<feature type="chain" id="PRO_5005465593" evidence="2">
    <location>
        <begin position="27"/>
        <end position="263"/>
    </location>
</feature>
<feature type="transmembrane region" description="Helical" evidence="1">
    <location>
        <begin position="200"/>
        <end position="221"/>
    </location>
</feature>
<organism evidence="3 4">
    <name type="scientific">Labilithrix luteola</name>
    <dbReference type="NCBI Taxonomy" id="1391654"/>
    <lineage>
        <taxon>Bacteria</taxon>
        <taxon>Pseudomonadati</taxon>
        <taxon>Myxococcota</taxon>
        <taxon>Polyangia</taxon>
        <taxon>Polyangiales</taxon>
        <taxon>Labilitrichaceae</taxon>
        <taxon>Labilithrix</taxon>
    </lineage>
</organism>
<dbReference type="KEGG" id="llu:AKJ09_00549"/>
<keyword evidence="2" id="KW-0732">Signal</keyword>
<accession>A0A0K1PK28</accession>
<protein>
    <submittedName>
        <fullName evidence="3">Uncharacterized protein</fullName>
    </submittedName>
</protein>
<feature type="signal peptide" evidence="2">
    <location>
        <begin position="1"/>
        <end position="26"/>
    </location>
</feature>
<dbReference type="STRING" id="1391654.AKJ09_00549"/>